<comment type="similarity">
    <text evidence="6">Belongs to the WD repeat WDR12/YTM1 family.</text>
</comment>
<protein>
    <recommendedName>
        <fullName evidence="6">Ribosome biogenesis protein YTM1</fullName>
    </recommendedName>
</protein>
<evidence type="ECO:0000256" key="3">
    <source>
        <dbReference type="ARBA" id="ARBA00022574"/>
    </source>
</evidence>
<dbReference type="GO" id="GO:0005654">
    <property type="term" value="C:nucleoplasm"/>
    <property type="evidence" value="ECO:0007669"/>
    <property type="project" value="UniProtKB-SubCell"/>
</dbReference>
<dbReference type="InterPro" id="IPR012972">
    <property type="entry name" value="NLE"/>
</dbReference>
<feature type="repeat" description="WD" evidence="7">
    <location>
        <begin position="334"/>
        <end position="371"/>
    </location>
</feature>
<evidence type="ECO:0000256" key="7">
    <source>
        <dbReference type="PROSITE-ProRule" id="PRU00221"/>
    </source>
</evidence>
<evidence type="ECO:0000313" key="9">
    <source>
        <dbReference type="EMBL" id="KAK8858901.1"/>
    </source>
</evidence>
<dbReference type="Pfam" id="PF00400">
    <property type="entry name" value="WD40"/>
    <property type="match status" value="3"/>
</dbReference>
<comment type="function">
    <text evidence="6">Component of the NOP7 complex, which is required for maturation of the 25S and 5.8S ribosomal RNAs and formation of the 60S ribosome.</text>
</comment>
<dbReference type="GO" id="GO:0000463">
    <property type="term" value="P:maturation of LSU-rRNA from tricistronic rRNA transcript (SSU-rRNA, 5.8S rRNA, LSU-rRNA)"/>
    <property type="evidence" value="ECO:0007669"/>
    <property type="project" value="UniProtKB-UniRule"/>
</dbReference>
<evidence type="ECO:0000256" key="1">
    <source>
        <dbReference type="ARBA" id="ARBA00022517"/>
    </source>
</evidence>
<dbReference type="SUPFAM" id="SSF50978">
    <property type="entry name" value="WD40 repeat-like"/>
    <property type="match status" value="1"/>
</dbReference>
<dbReference type="PANTHER" id="PTHR19855:SF11">
    <property type="entry name" value="RIBOSOME BIOGENESIS PROTEIN WDR12"/>
    <property type="match status" value="1"/>
</dbReference>
<dbReference type="Proteomes" id="UP001388673">
    <property type="component" value="Unassembled WGS sequence"/>
</dbReference>
<dbReference type="GO" id="GO:0043021">
    <property type="term" value="F:ribonucleoprotein complex binding"/>
    <property type="evidence" value="ECO:0007669"/>
    <property type="project" value="UniProtKB-UniRule"/>
</dbReference>
<reference evidence="9 10" key="1">
    <citation type="journal article" date="2024" name="bioRxiv">
        <title>Comparative genomics of Cryptococcus and Kwoniella reveals pathogenesis evolution and contrasting karyotype dynamics via intercentromeric recombination or chromosome fusion.</title>
        <authorList>
            <person name="Coelho M.A."/>
            <person name="David-Palma M."/>
            <person name="Shea T."/>
            <person name="Bowers K."/>
            <person name="McGinley-Smith S."/>
            <person name="Mohammad A.W."/>
            <person name="Gnirke A."/>
            <person name="Yurkov A.M."/>
            <person name="Nowrousian M."/>
            <person name="Sun S."/>
            <person name="Cuomo C.A."/>
            <person name="Heitman J."/>
        </authorList>
    </citation>
    <scope>NUCLEOTIDE SEQUENCE [LARGE SCALE GENOMIC DNA]</scope>
    <source>
        <strain evidence="9 10">CBS 13917</strain>
    </source>
</reference>
<keyword evidence="2 6" id="KW-0698">rRNA processing</keyword>
<dbReference type="GO" id="GO:0005730">
    <property type="term" value="C:nucleolus"/>
    <property type="evidence" value="ECO:0007669"/>
    <property type="project" value="UniProtKB-SubCell"/>
</dbReference>
<comment type="subunit">
    <text evidence="6">Component of the NOP7 complex, composed of ERB1, NOP7 and YTM1. Within the NOP7 complex ERB1 appears to interact directly with NOP7 and YTM1. The NOP7 complex also associates with the 66S pre-ribosome.</text>
</comment>
<evidence type="ECO:0000256" key="5">
    <source>
        <dbReference type="ARBA" id="ARBA00023242"/>
    </source>
</evidence>
<dbReference type="SMART" id="SM00320">
    <property type="entry name" value="WD40"/>
    <property type="match status" value="5"/>
</dbReference>
<dbReference type="InterPro" id="IPR036322">
    <property type="entry name" value="WD40_repeat_dom_sf"/>
</dbReference>
<dbReference type="EMBL" id="JBCAWK010000005">
    <property type="protein sequence ID" value="KAK8858901.1"/>
    <property type="molecule type" value="Genomic_DNA"/>
</dbReference>
<gene>
    <name evidence="6" type="primary">YTM1</name>
    <name evidence="9" type="ORF">IAR55_003132</name>
</gene>
<name>A0AAW0YTB6_9TREE</name>
<feature type="repeat" description="WD" evidence="7">
    <location>
        <begin position="498"/>
        <end position="519"/>
    </location>
</feature>
<feature type="domain" description="NLE" evidence="8">
    <location>
        <begin position="46"/>
        <end position="110"/>
    </location>
</feature>
<dbReference type="InterPro" id="IPR019775">
    <property type="entry name" value="WD40_repeat_CS"/>
</dbReference>
<dbReference type="PROSITE" id="PS50082">
    <property type="entry name" value="WD_REPEATS_2"/>
    <property type="match status" value="3"/>
</dbReference>
<evidence type="ECO:0000256" key="4">
    <source>
        <dbReference type="ARBA" id="ARBA00022737"/>
    </source>
</evidence>
<evidence type="ECO:0000256" key="2">
    <source>
        <dbReference type="ARBA" id="ARBA00022552"/>
    </source>
</evidence>
<keyword evidence="10" id="KW-1185">Reference proteome</keyword>
<evidence type="ECO:0000313" key="10">
    <source>
        <dbReference type="Proteomes" id="UP001388673"/>
    </source>
</evidence>
<sequence length="519" mass="56331">MSCYPYSWHGISRSLHLTSATITMSDHSMPLASTSSSSSANRQLPINLFTRSQSDAIPQSTYLIPAQWRRFQLSELINKVLSNTPEHGKKPVPFDFLVNGEVLRGSLESWVKKNRGNDEESQIDVEYVRSVMPPEEAGRVEVEDWVSGLSLGRKGYVLLSSYLSHVQILPLSSASTSSPDALHTLPLPTSLGASSCTWLSPQTQTENILLAAGGIDRQVHVFTIPSLSPDSTSPPRELYTLYGHTSPISSVVGSSTGRELFSASWDGNLNFYVIPEEEPTEHQVAADPMSYLPGQNNKKRRKLEKDMEKAPIEGLTDGDSTGIGGWRRAPDGVLRGHQGRVGGLVWDKLDSGKVWSAGWDGSVRGWEVDTGAAGVLRQGPADKSAICIDQFQANGTLATGNMDRTICLWDTRQATSLISLTLPTSSPIPSITCHPTSTFTLASASYSGIVQIWDIRSPKNALFSVSKAQTKAGEVAEKRKVTKNGKVLGERLLALDWDGEVLVAGGEDGEVGIWRARGE</sequence>
<dbReference type="HAMAP" id="MF_03029">
    <property type="entry name" value="WDR12"/>
    <property type="match status" value="1"/>
</dbReference>
<dbReference type="PROSITE" id="PS00678">
    <property type="entry name" value="WD_REPEATS_1"/>
    <property type="match status" value="1"/>
</dbReference>
<feature type="repeat" description="WD" evidence="7">
    <location>
        <begin position="397"/>
        <end position="419"/>
    </location>
</feature>
<dbReference type="AlphaFoldDB" id="A0AAW0YTB6"/>
<evidence type="ECO:0000256" key="6">
    <source>
        <dbReference type="HAMAP-Rule" id="MF_03029"/>
    </source>
</evidence>
<evidence type="ECO:0000259" key="8">
    <source>
        <dbReference type="Pfam" id="PF08154"/>
    </source>
</evidence>
<keyword evidence="1 6" id="KW-0690">Ribosome biogenesis</keyword>
<comment type="subcellular location">
    <subcellularLocation>
        <location evidence="6">Nucleus</location>
        <location evidence="6">Nucleolus</location>
    </subcellularLocation>
    <subcellularLocation>
        <location evidence="6">Nucleus</location>
        <location evidence="6">Nucleoplasm</location>
    </subcellularLocation>
</comment>
<keyword evidence="4" id="KW-0677">Repeat</keyword>
<dbReference type="Pfam" id="PF08154">
    <property type="entry name" value="NLE"/>
    <property type="match status" value="1"/>
</dbReference>
<organism evidence="9 10">
    <name type="scientific">Kwoniella newhampshirensis</name>
    <dbReference type="NCBI Taxonomy" id="1651941"/>
    <lineage>
        <taxon>Eukaryota</taxon>
        <taxon>Fungi</taxon>
        <taxon>Dikarya</taxon>
        <taxon>Basidiomycota</taxon>
        <taxon>Agaricomycotina</taxon>
        <taxon>Tremellomycetes</taxon>
        <taxon>Tremellales</taxon>
        <taxon>Cryptococcaceae</taxon>
        <taxon>Kwoniella</taxon>
    </lineage>
</organism>
<dbReference type="Gene3D" id="2.130.10.10">
    <property type="entry name" value="YVTN repeat-like/Quinoprotein amine dehydrogenase"/>
    <property type="match status" value="1"/>
</dbReference>
<dbReference type="InterPro" id="IPR028599">
    <property type="entry name" value="WDR12/Ytm1"/>
</dbReference>
<dbReference type="PANTHER" id="PTHR19855">
    <property type="entry name" value="WD40 REPEAT PROTEIN 12, 37"/>
    <property type="match status" value="1"/>
</dbReference>
<dbReference type="GO" id="GO:0000466">
    <property type="term" value="P:maturation of 5.8S rRNA from tricistronic rRNA transcript (SSU-rRNA, 5.8S rRNA, LSU-rRNA)"/>
    <property type="evidence" value="ECO:0007669"/>
    <property type="project" value="UniProtKB-UniRule"/>
</dbReference>
<keyword evidence="3 7" id="KW-0853">WD repeat</keyword>
<proteinExistence type="inferred from homology"/>
<dbReference type="InterPro" id="IPR001680">
    <property type="entry name" value="WD40_rpt"/>
</dbReference>
<comment type="caution">
    <text evidence="9">The sequence shown here is derived from an EMBL/GenBank/DDBJ whole genome shotgun (WGS) entry which is preliminary data.</text>
</comment>
<accession>A0AAW0YTB6</accession>
<keyword evidence="5 6" id="KW-0539">Nucleus</keyword>
<dbReference type="GO" id="GO:0030687">
    <property type="term" value="C:preribosome, large subunit precursor"/>
    <property type="evidence" value="ECO:0007669"/>
    <property type="project" value="UniProtKB-UniRule"/>
</dbReference>
<dbReference type="InterPro" id="IPR015943">
    <property type="entry name" value="WD40/YVTN_repeat-like_dom_sf"/>
</dbReference>